<dbReference type="RefSeq" id="WP_273598800.1">
    <property type="nucleotide sequence ID" value="NZ_JAQQXT010000001.1"/>
</dbReference>
<organism evidence="2 3">
    <name type="scientific">Roseateles albus</name>
    <dbReference type="NCBI Taxonomy" id="2987525"/>
    <lineage>
        <taxon>Bacteria</taxon>
        <taxon>Pseudomonadati</taxon>
        <taxon>Pseudomonadota</taxon>
        <taxon>Betaproteobacteria</taxon>
        <taxon>Burkholderiales</taxon>
        <taxon>Sphaerotilaceae</taxon>
        <taxon>Roseateles</taxon>
    </lineage>
</organism>
<evidence type="ECO:0008006" key="4">
    <source>
        <dbReference type="Google" id="ProtNLM"/>
    </source>
</evidence>
<accession>A0ABT5K997</accession>
<evidence type="ECO:0000313" key="2">
    <source>
        <dbReference type="EMBL" id="MDC8770350.1"/>
    </source>
</evidence>
<keyword evidence="1" id="KW-0732">Signal</keyword>
<dbReference type="EMBL" id="JAQQXT010000001">
    <property type="protein sequence ID" value="MDC8770350.1"/>
    <property type="molecule type" value="Genomic_DNA"/>
</dbReference>
<sequence>MTRRFLFGLGLLIALAGCGTATDPPSMALSSQDSLQMRGWVPDRLRGQILLSPVTGGQPTGSMWGSKISNRALQESIEESLRATGMLALRPGTGNYQMEVQLIELEQPIVGLNTRVAVTLAYTVVEKRSGAVVYQRHLRSAYVAEFTAAMVDPNERLRLATEGAVRSNVNLMLRDLIALALN</sequence>
<dbReference type="Proteomes" id="UP001221189">
    <property type="component" value="Unassembled WGS sequence"/>
</dbReference>
<feature type="signal peptide" evidence="1">
    <location>
        <begin position="1"/>
        <end position="21"/>
    </location>
</feature>
<reference evidence="2 3" key="1">
    <citation type="submission" date="2022-10" db="EMBL/GenBank/DDBJ databases">
        <title>Paucibacter sp. hw1 Genome sequencing.</title>
        <authorList>
            <person name="Park S."/>
        </authorList>
    </citation>
    <scope>NUCLEOTIDE SEQUENCE [LARGE SCALE GENOMIC DNA]</scope>
    <source>
        <strain evidence="3">hw1</strain>
    </source>
</reference>
<evidence type="ECO:0000313" key="3">
    <source>
        <dbReference type="Proteomes" id="UP001221189"/>
    </source>
</evidence>
<protein>
    <recommendedName>
        <fullName evidence="4">Lipoprotein</fullName>
    </recommendedName>
</protein>
<gene>
    <name evidence="2" type="ORF">PRZ03_02115</name>
</gene>
<evidence type="ECO:0000256" key="1">
    <source>
        <dbReference type="SAM" id="SignalP"/>
    </source>
</evidence>
<comment type="caution">
    <text evidence="2">The sequence shown here is derived from an EMBL/GenBank/DDBJ whole genome shotgun (WGS) entry which is preliminary data.</text>
</comment>
<feature type="chain" id="PRO_5045489419" description="Lipoprotein" evidence="1">
    <location>
        <begin position="22"/>
        <end position="182"/>
    </location>
</feature>
<proteinExistence type="predicted"/>
<keyword evidence="3" id="KW-1185">Reference proteome</keyword>
<dbReference type="PROSITE" id="PS51257">
    <property type="entry name" value="PROKAR_LIPOPROTEIN"/>
    <property type="match status" value="1"/>
</dbReference>
<name>A0ABT5K997_9BURK</name>